<dbReference type="EMBL" id="BMAV01015896">
    <property type="protein sequence ID" value="GFY66198.1"/>
    <property type="molecule type" value="Genomic_DNA"/>
</dbReference>
<comment type="caution">
    <text evidence="1">The sequence shown here is derived from an EMBL/GenBank/DDBJ whole genome shotgun (WGS) entry which is preliminary data.</text>
</comment>
<keyword evidence="2" id="KW-1185">Reference proteome</keyword>
<accession>A0A8X7CEG6</accession>
<evidence type="ECO:0000313" key="1">
    <source>
        <dbReference type="EMBL" id="GFY66198.1"/>
    </source>
</evidence>
<evidence type="ECO:0000313" key="2">
    <source>
        <dbReference type="Proteomes" id="UP000886998"/>
    </source>
</evidence>
<gene>
    <name evidence="1" type="ORF">TNIN_7291</name>
</gene>
<name>A0A8X7CEG6_9ARAC</name>
<dbReference type="Proteomes" id="UP000886998">
    <property type="component" value="Unassembled WGS sequence"/>
</dbReference>
<sequence>MKDNRTKSNSNRARFKFRNRATHSFDAVLDKAAVIFKKNQNFDLEKTFHLSASNNSTVNGPLKHIQNPVSHSFFRFYQTATDLSHVSRAEPLSCSQRLTGGNSPLLPWAMGHFQGLSPISPQCTSDEDKASNACSRITSLQGPLADSLLDGEKVNDLSSYAH</sequence>
<organism evidence="1 2">
    <name type="scientific">Trichonephila inaurata madagascariensis</name>
    <dbReference type="NCBI Taxonomy" id="2747483"/>
    <lineage>
        <taxon>Eukaryota</taxon>
        <taxon>Metazoa</taxon>
        <taxon>Ecdysozoa</taxon>
        <taxon>Arthropoda</taxon>
        <taxon>Chelicerata</taxon>
        <taxon>Arachnida</taxon>
        <taxon>Araneae</taxon>
        <taxon>Araneomorphae</taxon>
        <taxon>Entelegynae</taxon>
        <taxon>Araneoidea</taxon>
        <taxon>Nephilidae</taxon>
        <taxon>Trichonephila</taxon>
        <taxon>Trichonephila inaurata</taxon>
    </lineage>
</organism>
<proteinExistence type="predicted"/>
<reference evidence="1" key="1">
    <citation type="submission" date="2020-08" db="EMBL/GenBank/DDBJ databases">
        <title>Multicomponent nature underlies the extraordinary mechanical properties of spider dragline silk.</title>
        <authorList>
            <person name="Kono N."/>
            <person name="Nakamura H."/>
            <person name="Mori M."/>
            <person name="Yoshida Y."/>
            <person name="Ohtoshi R."/>
            <person name="Malay A.D."/>
            <person name="Moran D.A.P."/>
            <person name="Tomita M."/>
            <person name="Numata K."/>
            <person name="Arakawa K."/>
        </authorList>
    </citation>
    <scope>NUCLEOTIDE SEQUENCE</scope>
</reference>
<protein>
    <submittedName>
        <fullName evidence="1">Uncharacterized protein</fullName>
    </submittedName>
</protein>
<dbReference type="AlphaFoldDB" id="A0A8X7CEG6"/>